<reference evidence="3" key="1">
    <citation type="journal article" date="2015" name="MBio">
        <title>Genome-Resolved Metagenomic Analysis Reveals Roles for Candidate Phyla and Other Microbial Community Members in Biogeochemical Transformations in Oil Reservoirs.</title>
        <authorList>
            <person name="Hu P."/>
            <person name="Tom L."/>
            <person name="Singh A."/>
            <person name="Thomas B.C."/>
            <person name="Baker B.J."/>
            <person name="Piceno Y.M."/>
            <person name="Andersen G.L."/>
            <person name="Banfield J.F."/>
        </authorList>
    </citation>
    <scope>NUCLEOTIDE SEQUENCE [LARGE SCALE GENOMIC DNA]</scope>
</reference>
<sequence>MIGRTGLFTAFAEGSTDVTASAGSVEGTVAVTIPADWLEEHTMTPEGVRLMRYVNGGWQILKTEVIGEENGKYRLRTTTPGFSTFAIAAAPMNVTTIKETNVTATATVTEELTTEPPPCRRRHLWPPRLRATPPRGRRLDIPRSMPTHRPCTHMGT</sequence>
<name>A0A101ISH1_9EURY</name>
<organism evidence="2 3">
    <name type="scientific">Methanoculleus marisnigri</name>
    <dbReference type="NCBI Taxonomy" id="2198"/>
    <lineage>
        <taxon>Archaea</taxon>
        <taxon>Methanobacteriati</taxon>
        <taxon>Methanobacteriota</taxon>
        <taxon>Stenosarchaea group</taxon>
        <taxon>Methanomicrobia</taxon>
        <taxon>Methanomicrobiales</taxon>
        <taxon>Methanomicrobiaceae</taxon>
        <taxon>Methanoculleus</taxon>
    </lineage>
</organism>
<accession>A0A101ISH1</accession>
<feature type="region of interest" description="Disordered" evidence="1">
    <location>
        <begin position="114"/>
        <end position="156"/>
    </location>
</feature>
<dbReference type="EMBL" id="LGHE01000177">
    <property type="protein sequence ID" value="KUL00354.1"/>
    <property type="molecule type" value="Genomic_DNA"/>
</dbReference>
<protein>
    <submittedName>
        <fullName evidence="2">Ig domain protein, group 2 domain protein</fullName>
    </submittedName>
</protein>
<dbReference type="PATRIC" id="fig|2198.3.peg.1388"/>
<evidence type="ECO:0000256" key="1">
    <source>
        <dbReference type="SAM" id="MobiDB-lite"/>
    </source>
</evidence>
<dbReference type="AlphaFoldDB" id="A0A101ISH1"/>
<proteinExistence type="predicted"/>
<dbReference type="NCBIfam" id="TIGR04213">
    <property type="entry name" value="PGF_pre_PGF"/>
    <property type="match status" value="1"/>
</dbReference>
<gene>
    <name evidence="2" type="ORF">XE10_1456</name>
</gene>
<dbReference type="InterPro" id="IPR026453">
    <property type="entry name" value="PGF_pre_PGF"/>
</dbReference>
<evidence type="ECO:0000313" key="2">
    <source>
        <dbReference type="EMBL" id="KUL00354.1"/>
    </source>
</evidence>
<comment type="caution">
    <text evidence="2">The sequence shown here is derived from an EMBL/GenBank/DDBJ whole genome shotgun (WGS) entry which is preliminary data.</text>
</comment>
<dbReference type="Proteomes" id="UP000054598">
    <property type="component" value="Unassembled WGS sequence"/>
</dbReference>
<evidence type="ECO:0000313" key="3">
    <source>
        <dbReference type="Proteomes" id="UP000054598"/>
    </source>
</evidence>